<keyword evidence="3 9" id="KW-0813">Transport</keyword>
<comment type="similarity">
    <text evidence="2 9">Belongs to the mitochondrial carrier (TC 2.A.29) family.</text>
</comment>
<dbReference type="InterPro" id="IPR044712">
    <property type="entry name" value="SLC25A32-like"/>
</dbReference>
<dbReference type="GO" id="GO:0055085">
    <property type="term" value="P:transmembrane transport"/>
    <property type="evidence" value="ECO:0007669"/>
    <property type="project" value="InterPro"/>
</dbReference>
<keyword evidence="11" id="KW-1185">Reference proteome</keyword>
<gene>
    <name evidence="10" type="ORF">GPUH_LOCUS12203</name>
</gene>
<evidence type="ECO:0000256" key="6">
    <source>
        <dbReference type="ARBA" id="ARBA00022989"/>
    </source>
</evidence>
<dbReference type="OrthoDB" id="18574at2759"/>
<dbReference type="GO" id="GO:0006862">
    <property type="term" value="P:nucleotide transport"/>
    <property type="evidence" value="ECO:0007669"/>
    <property type="project" value="InterPro"/>
</dbReference>
<dbReference type="EMBL" id="UYRT01079123">
    <property type="protein sequence ID" value="VDN20045.1"/>
    <property type="molecule type" value="Genomic_DNA"/>
</dbReference>
<evidence type="ECO:0000256" key="2">
    <source>
        <dbReference type="ARBA" id="ARBA00006375"/>
    </source>
</evidence>
<keyword evidence="6" id="KW-1133">Transmembrane helix</keyword>
<keyword evidence="7 8" id="KW-0472">Membrane</keyword>
<feature type="repeat" description="Solcar" evidence="8">
    <location>
        <begin position="9"/>
        <end position="140"/>
    </location>
</feature>
<evidence type="ECO:0000256" key="8">
    <source>
        <dbReference type="PROSITE-ProRule" id="PRU00282"/>
    </source>
</evidence>
<sequence>MIGYGAHGTSSLEHSEAGVMSGIATRCLVQPFDVLKIRFQVSESSSTARAASLATMHGGGPYRGWAVVASMRFVMCAFQMQREPTFGVTKGRYRGVVQACSRIYRDEGLHAFWKGHVPAQGLSAVYGLVQFAAFEWLTEQATRFPGMLSFSSFSNLPSGTLTQPVNPVPLAALATARRLSGD</sequence>
<evidence type="ECO:0000256" key="5">
    <source>
        <dbReference type="ARBA" id="ARBA00022737"/>
    </source>
</evidence>
<dbReference type="WBParaSite" id="GPUH_0001221701-mRNA-1">
    <property type="protein sequence ID" value="GPUH_0001221701-mRNA-1"/>
    <property type="gene ID" value="GPUH_0001221701"/>
</dbReference>
<proteinExistence type="inferred from homology"/>
<dbReference type="AlphaFoldDB" id="A0A183DU12"/>
<reference evidence="12" key="1">
    <citation type="submission" date="2016-06" db="UniProtKB">
        <authorList>
            <consortium name="WormBaseParasite"/>
        </authorList>
    </citation>
    <scope>IDENTIFICATION</scope>
</reference>
<evidence type="ECO:0000256" key="9">
    <source>
        <dbReference type="RuleBase" id="RU000488"/>
    </source>
</evidence>
<dbReference type="PANTHER" id="PTHR45683">
    <property type="entry name" value="MITOCHONDRIAL NICOTINAMIDE ADENINE DINUCLEOTIDE TRANSPORTER 1-RELATED-RELATED"/>
    <property type="match status" value="1"/>
</dbReference>
<reference evidence="10 11" key="2">
    <citation type="submission" date="2018-11" db="EMBL/GenBank/DDBJ databases">
        <authorList>
            <consortium name="Pathogen Informatics"/>
        </authorList>
    </citation>
    <scope>NUCLEOTIDE SEQUENCE [LARGE SCALE GENOMIC DNA]</scope>
</reference>
<organism evidence="12">
    <name type="scientific">Gongylonema pulchrum</name>
    <dbReference type="NCBI Taxonomy" id="637853"/>
    <lineage>
        <taxon>Eukaryota</taxon>
        <taxon>Metazoa</taxon>
        <taxon>Ecdysozoa</taxon>
        <taxon>Nematoda</taxon>
        <taxon>Chromadorea</taxon>
        <taxon>Rhabditida</taxon>
        <taxon>Spirurina</taxon>
        <taxon>Spiruromorpha</taxon>
        <taxon>Spiruroidea</taxon>
        <taxon>Gongylonematidae</taxon>
        <taxon>Gongylonema</taxon>
    </lineage>
</organism>
<dbReference type="SUPFAM" id="SSF103506">
    <property type="entry name" value="Mitochondrial carrier"/>
    <property type="match status" value="1"/>
</dbReference>
<dbReference type="PROSITE" id="PS50920">
    <property type="entry name" value="SOLCAR"/>
    <property type="match status" value="1"/>
</dbReference>
<evidence type="ECO:0000313" key="10">
    <source>
        <dbReference type="EMBL" id="VDN20045.1"/>
    </source>
</evidence>
<dbReference type="InterPro" id="IPR023395">
    <property type="entry name" value="MCP_dom_sf"/>
</dbReference>
<comment type="subcellular location">
    <subcellularLocation>
        <location evidence="1">Membrane</location>
        <topology evidence="1">Multi-pass membrane protein</topology>
    </subcellularLocation>
</comment>
<evidence type="ECO:0000256" key="4">
    <source>
        <dbReference type="ARBA" id="ARBA00022692"/>
    </source>
</evidence>
<dbReference type="Proteomes" id="UP000271098">
    <property type="component" value="Unassembled WGS sequence"/>
</dbReference>
<evidence type="ECO:0000313" key="11">
    <source>
        <dbReference type="Proteomes" id="UP000271098"/>
    </source>
</evidence>
<keyword evidence="4 8" id="KW-0812">Transmembrane</keyword>
<dbReference type="Gene3D" id="1.50.40.10">
    <property type="entry name" value="Mitochondrial carrier domain"/>
    <property type="match status" value="1"/>
</dbReference>
<evidence type="ECO:0000256" key="7">
    <source>
        <dbReference type="ARBA" id="ARBA00023136"/>
    </source>
</evidence>
<evidence type="ECO:0000256" key="3">
    <source>
        <dbReference type="ARBA" id="ARBA00022448"/>
    </source>
</evidence>
<evidence type="ECO:0000313" key="12">
    <source>
        <dbReference type="WBParaSite" id="GPUH_0001221701-mRNA-1"/>
    </source>
</evidence>
<name>A0A183DU12_9BILA</name>
<accession>A0A183DU12</accession>
<keyword evidence="5" id="KW-0677">Repeat</keyword>
<dbReference type="Pfam" id="PF00153">
    <property type="entry name" value="Mito_carr"/>
    <property type="match status" value="2"/>
</dbReference>
<dbReference type="GO" id="GO:0016020">
    <property type="term" value="C:membrane"/>
    <property type="evidence" value="ECO:0007669"/>
    <property type="project" value="UniProtKB-SubCell"/>
</dbReference>
<protein>
    <submittedName>
        <fullName evidence="12">ADP/ATP translocase</fullName>
    </submittedName>
</protein>
<evidence type="ECO:0000256" key="1">
    <source>
        <dbReference type="ARBA" id="ARBA00004141"/>
    </source>
</evidence>
<dbReference type="InterPro" id="IPR018108">
    <property type="entry name" value="MCP_transmembrane"/>
</dbReference>